<feature type="compositionally biased region" description="Acidic residues" evidence="1">
    <location>
        <begin position="129"/>
        <end position="140"/>
    </location>
</feature>
<dbReference type="SUPFAM" id="SSF63748">
    <property type="entry name" value="Tudor/PWWP/MBT"/>
    <property type="match status" value="1"/>
</dbReference>
<evidence type="ECO:0000313" key="4">
    <source>
        <dbReference type="Proteomes" id="UP000518266"/>
    </source>
</evidence>
<proteinExistence type="predicted"/>
<dbReference type="OrthoDB" id="2288928at2759"/>
<protein>
    <recommendedName>
        <fullName evidence="2">PWWP domain-containing protein</fullName>
    </recommendedName>
</protein>
<dbReference type="PANTHER" id="PTHR12550:SF41">
    <property type="entry name" value="HEPATOMA-DERIVED GROWTH FACTOR"/>
    <property type="match status" value="1"/>
</dbReference>
<gene>
    <name evidence="3" type="ORF">F7725_016237</name>
</gene>
<dbReference type="InterPro" id="IPR000313">
    <property type="entry name" value="PWWP_dom"/>
</dbReference>
<comment type="caution">
    <text evidence="3">The sequence shown here is derived from an EMBL/GenBank/DDBJ whole genome shotgun (WGS) entry which is preliminary data.</text>
</comment>
<feature type="compositionally biased region" description="Basic residues" evidence="1">
    <location>
        <begin position="95"/>
        <end position="105"/>
    </location>
</feature>
<reference evidence="3 4" key="1">
    <citation type="submission" date="2020-03" db="EMBL/GenBank/DDBJ databases">
        <title>Dissostichus mawsoni Genome sequencing and assembly.</title>
        <authorList>
            <person name="Park H."/>
        </authorList>
    </citation>
    <scope>NUCLEOTIDE SEQUENCE [LARGE SCALE GENOMIC DNA]</scope>
    <source>
        <strain evidence="3">DM0001</strain>
        <tissue evidence="3">Muscle</tissue>
    </source>
</reference>
<name>A0A7J5Z127_DISMA</name>
<organism evidence="3 4">
    <name type="scientific">Dissostichus mawsoni</name>
    <name type="common">Antarctic cod</name>
    <dbReference type="NCBI Taxonomy" id="36200"/>
    <lineage>
        <taxon>Eukaryota</taxon>
        <taxon>Metazoa</taxon>
        <taxon>Chordata</taxon>
        <taxon>Craniata</taxon>
        <taxon>Vertebrata</taxon>
        <taxon>Euteleostomi</taxon>
        <taxon>Actinopterygii</taxon>
        <taxon>Neopterygii</taxon>
        <taxon>Teleostei</taxon>
        <taxon>Neoteleostei</taxon>
        <taxon>Acanthomorphata</taxon>
        <taxon>Eupercaria</taxon>
        <taxon>Perciformes</taxon>
        <taxon>Notothenioidei</taxon>
        <taxon>Nototheniidae</taxon>
        <taxon>Dissostichus</taxon>
    </lineage>
</organism>
<feature type="region of interest" description="Disordered" evidence="1">
    <location>
        <begin position="77"/>
        <end position="105"/>
    </location>
</feature>
<dbReference type="EMBL" id="JAAKFY010000006">
    <property type="protein sequence ID" value="KAF3855514.1"/>
    <property type="molecule type" value="Genomic_DNA"/>
</dbReference>
<evidence type="ECO:0000256" key="1">
    <source>
        <dbReference type="SAM" id="MobiDB-lite"/>
    </source>
</evidence>
<dbReference type="PROSITE" id="PS50812">
    <property type="entry name" value="PWWP"/>
    <property type="match status" value="1"/>
</dbReference>
<feature type="region of interest" description="Disordered" evidence="1">
    <location>
        <begin position="117"/>
        <end position="147"/>
    </location>
</feature>
<dbReference type="Proteomes" id="UP000518266">
    <property type="component" value="Unassembled WGS sequence"/>
</dbReference>
<evidence type="ECO:0000259" key="2">
    <source>
        <dbReference type="PROSITE" id="PS50812"/>
    </source>
</evidence>
<feature type="non-terminal residue" evidence="3">
    <location>
        <position position="1"/>
    </location>
</feature>
<dbReference type="PANTHER" id="PTHR12550">
    <property type="entry name" value="HEPATOMA-DERIVED GROWTH FACTOR-RELATED"/>
    <property type="match status" value="1"/>
</dbReference>
<evidence type="ECO:0000313" key="3">
    <source>
        <dbReference type="EMBL" id="KAF3855514.1"/>
    </source>
</evidence>
<accession>A0A7J5Z127</accession>
<sequence>MKSHSKSRRFFSSVETCVLTVADFFWTITAVFLETTLPRMAFVPLSGAVNLFPNRVIGCIGQHVGEPVEEINKILGLPFPGEQRPQSADQVTEYRKRKKKDGRMKSLTKKAHGENDFFTGLMEETERKEEEEEEEEEEDRDSGNLPRVGTVQSIHRMVQSNHQRESAVCQVTRCTRSPWRQKNEKDRCFSVIKVRVITMPGKNGDQFKQGDLVFAKMKGFPHWPARCDGGGRNKRISVYFFGKHQMY</sequence>
<feature type="domain" description="PWWP" evidence="2">
    <location>
        <begin position="209"/>
        <end position="247"/>
    </location>
</feature>
<keyword evidence="4" id="KW-1185">Reference proteome</keyword>
<dbReference type="Gene3D" id="4.10.80.150">
    <property type="match status" value="1"/>
</dbReference>
<dbReference type="AlphaFoldDB" id="A0A7J5Z127"/>